<dbReference type="RefSeq" id="WP_209556078.1">
    <property type="nucleotide sequence ID" value="NZ_JAEDXU010000001.1"/>
</dbReference>
<comment type="caution">
    <text evidence="1">The sequence shown here is derived from an EMBL/GenBank/DDBJ whole genome shotgun (WGS) entry which is preliminary data.</text>
</comment>
<sequence length="96" mass="11065">MEHQVRAMTFSELKKIVSDLEDNSLVTEGTKIFIDTGWDSVQELEPESIHVEKVKEFKVEDELTKELYAGFSLLEKAEKMNAEGEEETAIILRNLY</sequence>
<evidence type="ECO:0000313" key="1">
    <source>
        <dbReference type="EMBL" id="MBP1045308.1"/>
    </source>
</evidence>
<accession>A0ABS4CGF8</accession>
<dbReference type="Proteomes" id="UP000673375">
    <property type="component" value="Unassembled WGS sequence"/>
</dbReference>
<evidence type="ECO:0000313" key="2">
    <source>
        <dbReference type="Proteomes" id="UP000673375"/>
    </source>
</evidence>
<keyword evidence="2" id="KW-1185">Reference proteome</keyword>
<name>A0ABS4CGF8_9ENTE</name>
<dbReference type="EMBL" id="JAEDXU010000001">
    <property type="protein sequence ID" value="MBP1045308.1"/>
    <property type="molecule type" value="Genomic_DNA"/>
</dbReference>
<protein>
    <submittedName>
        <fullName evidence="1">Uncharacterized protein</fullName>
    </submittedName>
</protein>
<gene>
    <name evidence="1" type="ORF">I6N96_03395</name>
</gene>
<proteinExistence type="predicted"/>
<organism evidence="1 2">
    <name type="scientific">Enterococcus larvae</name>
    <dbReference type="NCBI Taxonomy" id="2794352"/>
    <lineage>
        <taxon>Bacteria</taxon>
        <taxon>Bacillati</taxon>
        <taxon>Bacillota</taxon>
        <taxon>Bacilli</taxon>
        <taxon>Lactobacillales</taxon>
        <taxon>Enterococcaceae</taxon>
        <taxon>Enterococcus</taxon>
    </lineage>
</organism>
<reference evidence="1 2" key="1">
    <citation type="submission" date="2020-12" db="EMBL/GenBank/DDBJ databases">
        <title>Vagococcus allomyrinae sp. nov. and Enterococcus lavae sp. nov., isolated from the larvae of Allomyrina dichotoma.</title>
        <authorList>
            <person name="Lee S.D."/>
        </authorList>
    </citation>
    <scope>NUCLEOTIDE SEQUENCE [LARGE SCALE GENOMIC DNA]</scope>
    <source>
        <strain evidence="1 2">BWM-S5</strain>
    </source>
</reference>